<feature type="non-terminal residue" evidence="2">
    <location>
        <position position="1"/>
    </location>
</feature>
<dbReference type="EMBL" id="CAJOAY010024764">
    <property type="protein sequence ID" value="CAF4377644.1"/>
    <property type="molecule type" value="Genomic_DNA"/>
</dbReference>
<proteinExistence type="predicted"/>
<name>A0A820MV40_9BILA</name>
<dbReference type="AlphaFoldDB" id="A0A820MV40"/>
<organism evidence="2 3">
    <name type="scientific">Adineta steineri</name>
    <dbReference type="NCBI Taxonomy" id="433720"/>
    <lineage>
        <taxon>Eukaryota</taxon>
        <taxon>Metazoa</taxon>
        <taxon>Spiralia</taxon>
        <taxon>Gnathifera</taxon>
        <taxon>Rotifera</taxon>
        <taxon>Eurotatoria</taxon>
        <taxon>Bdelloidea</taxon>
        <taxon>Adinetida</taxon>
        <taxon>Adinetidae</taxon>
        <taxon>Adineta</taxon>
    </lineage>
</organism>
<protein>
    <submittedName>
        <fullName evidence="2">Uncharacterized protein</fullName>
    </submittedName>
</protein>
<evidence type="ECO:0000313" key="2">
    <source>
        <dbReference type="EMBL" id="CAF4377644.1"/>
    </source>
</evidence>
<feature type="region of interest" description="Disordered" evidence="1">
    <location>
        <begin position="1"/>
        <end position="23"/>
    </location>
</feature>
<evidence type="ECO:0000256" key="1">
    <source>
        <dbReference type="SAM" id="MobiDB-lite"/>
    </source>
</evidence>
<sequence length="145" mass="16185">MQEAICGVKPKVNVNSDGQASDEDDQLPDLAELGISDNQQRQLGLLFYVLYGNSMILYSPNSSLINGVISKANSTFVLLDTITKYAHEWTNVSNTLKTYFLANGTEKKVESLKRMKIFLQQYGPLFHLPAMNKIVNILKNLSDPS</sequence>
<gene>
    <name evidence="2" type="ORF">OKA104_LOCUS50179</name>
</gene>
<comment type="caution">
    <text evidence="2">The sequence shown here is derived from an EMBL/GenBank/DDBJ whole genome shotgun (WGS) entry which is preliminary data.</text>
</comment>
<dbReference type="Proteomes" id="UP000663881">
    <property type="component" value="Unassembled WGS sequence"/>
</dbReference>
<accession>A0A820MV40</accession>
<evidence type="ECO:0000313" key="3">
    <source>
        <dbReference type="Proteomes" id="UP000663881"/>
    </source>
</evidence>
<reference evidence="2" key="1">
    <citation type="submission" date="2021-02" db="EMBL/GenBank/DDBJ databases">
        <authorList>
            <person name="Nowell W R."/>
        </authorList>
    </citation>
    <scope>NUCLEOTIDE SEQUENCE</scope>
</reference>